<evidence type="ECO:0000256" key="2">
    <source>
        <dbReference type="ARBA" id="ARBA00022692"/>
    </source>
</evidence>
<sequence length="140" mass="15491">MNTLHFARFTVAYWCVLVAALLPIVCAGIAKYGMFNKSRRDGGYDNHHPRQWLARQTDWRARANAAQANGFEGLPFFIGAVVIAHQLGAAQTLLDILAFVYVLLRLLYILMYVGGLPTARSAVWVAGLLVNIAILLAGYR</sequence>
<evidence type="ECO:0000313" key="6">
    <source>
        <dbReference type="EMBL" id="MDD0814188.1"/>
    </source>
</evidence>
<dbReference type="InterPro" id="IPR001129">
    <property type="entry name" value="Membr-assoc_MAPEG"/>
</dbReference>
<dbReference type="RefSeq" id="WP_273925813.1">
    <property type="nucleotide sequence ID" value="NZ_JAQSIO010000002.1"/>
</dbReference>
<keyword evidence="2 5" id="KW-0812">Transmembrane</keyword>
<dbReference type="PANTHER" id="PTHR35371:SF1">
    <property type="entry name" value="BLR7753 PROTEIN"/>
    <property type="match status" value="1"/>
</dbReference>
<protein>
    <submittedName>
        <fullName evidence="6">MAPEG family protein</fullName>
    </submittedName>
</protein>
<gene>
    <name evidence="6" type="ORF">PSQ39_06045</name>
</gene>
<keyword evidence="4 5" id="KW-0472">Membrane</keyword>
<evidence type="ECO:0000256" key="3">
    <source>
        <dbReference type="ARBA" id="ARBA00022989"/>
    </source>
</evidence>
<dbReference type="EMBL" id="JAQSIO010000002">
    <property type="protein sequence ID" value="MDD0814188.1"/>
    <property type="molecule type" value="Genomic_DNA"/>
</dbReference>
<dbReference type="Gene3D" id="1.20.120.550">
    <property type="entry name" value="Membrane associated eicosanoid/glutathione metabolism-like domain"/>
    <property type="match status" value="1"/>
</dbReference>
<organism evidence="6 7">
    <name type="scientific">Curvibacter microcysteis</name>
    <dbReference type="NCBI Taxonomy" id="3026419"/>
    <lineage>
        <taxon>Bacteria</taxon>
        <taxon>Pseudomonadati</taxon>
        <taxon>Pseudomonadota</taxon>
        <taxon>Betaproteobacteria</taxon>
        <taxon>Burkholderiales</taxon>
        <taxon>Comamonadaceae</taxon>
        <taxon>Curvibacter</taxon>
    </lineage>
</organism>
<name>A0ABT5MC84_9BURK</name>
<dbReference type="Proteomes" id="UP001528672">
    <property type="component" value="Unassembled WGS sequence"/>
</dbReference>
<accession>A0ABT5MC84</accession>
<evidence type="ECO:0000313" key="7">
    <source>
        <dbReference type="Proteomes" id="UP001528672"/>
    </source>
</evidence>
<dbReference type="PANTHER" id="PTHR35371">
    <property type="entry name" value="INNER MEMBRANE PROTEIN"/>
    <property type="match status" value="1"/>
</dbReference>
<comment type="subcellular location">
    <subcellularLocation>
        <location evidence="1">Membrane</location>
    </subcellularLocation>
</comment>
<proteinExistence type="predicted"/>
<dbReference type="Pfam" id="PF01124">
    <property type="entry name" value="MAPEG"/>
    <property type="match status" value="1"/>
</dbReference>
<comment type="caution">
    <text evidence="6">The sequence shown here is derived from an EMBL/GenBank/DDBJ whole genome shotgun (WGS) entry which is preliminary data.</text>
</comment>
<feature type="transmembrane region" description="Helical" evidence="5">
    <location>
        <begin position="93"/>
        <end position="115"/>
    </location>
</feature>
<dbReference type="SUPFAM" id="SSF161084">
    <property type="entry name" value="MAPEG domain-like"/>
    <property type="match status" value="1"/>
</dbReference>
<dbReference type="InterPro" id="IPR023352">
    <property type="entry name" value="MAPEG-like_dom_sf"/>
</dbReference>
<keyword evidence="3 5" id="KW-1133">Transmembrane helix</keyword>
<evidence type="ECO:0000256" key="5">
    <source>
        <dbReference type="SAM" id="Phobius"/>
    </source>
</evidence>
<feature type="transmembrane region" description="Helical" evidence="5">
    <location>
        <begin position="121"/>
        <end position="139"/>
    </location>
</feature>
<keyword evidence="7" id="KW-1185">Reference proteome</keyword>
<feature type="transmembrane region" description="Helical" evidence="5">
    <location>
        <begin position="6"/>
        <end position="30"/>
    </location>
</feature>
<evidence type="ECO:0000256" key="1">
    <source>
        <dbReference type="ARBA" id="ARBA00004370"/>
    </source>
</evidence>
<evidence type="ECO:0000256" key="4">
    <source>
        <dbReference type="ARBA" id="ARBA00023136"/>
    </source>
</evidence>
<reference evidence="6 7" key="1">
    <citation type="submission" date="2023-02" db="EMBL/GenBank/DDBJ databases">
        <title>Bacterial whole genome sequence for Curvibacter sp. HBC28.</title>
        <authorList>
            <person name="Le V."/>
            <person name="Ko S.-R."/>
            <person name="Ahn C.-Y."/>
            <person name="Oh H.-M."/>
        </authorList>
    </citation>
    <scope>NUCLEOTIDE SEQUENCE [LARGE SCALE GENOMIC DNA]</scope>
    <source>
        <strain evidence="6 7">HBC28</strain>
    </source>
</reference>